<evidence type="ECO:0000313" key="1">
    <source>
        <dbReference type="EMBL" id="GAI56837.1"/>
    </source>
</evidence>
<name>X1PKN3_9ZZZZ</name>
<dbReference type="EMBL" id="BARV01038054">
    <property type="protein sequence ID" value="GAI56837.1"/>
    <property type="molecule type" value="Genomic_DNA"/>
</dbReference>
<gene>
    <name evidence="1" type="ORF">S06H3_58727</name>
</gene>
<protein>
    <submittedName>
        <fullName evidence="1">Uncharacterized protein</fullName>
    </submittedName>
</protein>
<proteinExistence type="predicted"/>
<sequence>MSFNTPSTVDNTYSGQALVQVFLCENPWSYEDPVTHYELLYCRDADPLLPELSKPSE</sequence>
<organism evidence="1">
    <name type="scientific">marine sediment metagenome</name>
    <dbReference type="NCBI Taxonomy" id="412755"/>
    <lineage>
        <taxon>unclassified sequences</taxon>
        <taxon>metagenomes</taxon>
        <taxon>ecological metagenomes</taxon>
    </lineage>
</organism>
<accession>X1PKN3</accession>
<reference evidence="1" key="1">
    <citation type="journal article" date="2014" name="Front. Microbiol.">
        <title>High frequency of phylogenetically diverse reductive dehalogenase-homologous genes in deep subseafloor sedimentary metagenomes.</title>
        <authorList>
            <person name="Kawai M."/>
            <person name="Futagami T."/>
            <person name="Toyoda A."/>
            <person name="Takaki Y."/>
            <person name="Nishi S."/>
            <person name="Hori S."/>
            <person name="Arai W."/>
            <person name="Tsubouchi T."/>
            <person name="Morono Y."/>
            <person name="Uchiyama I."/>
            <person name="Ito T."/>
            <person name="Fujiyama A."/>
            <person name="Inagaki F."/>
            <person name="Takami H."/>
        </authorList>
    </citation>
    <scope>NUCLEOTIDE SEQUENCE</scope>
    <source>
        <strain evidence="1">Expedition CK06-06</strain>
    </source>
</reference>
<dbReference type="AlphaFoldDB" id="X1PKN3"/>
<comment type="caution">
    <text evidence="1">The sequence shown here is derived from an EMBL/GenBank/DDBJ whole genome shotgun (WGS) entry which is preliminary data.</text>
</comment>